<dbReference type="Gene3D" id="3.40.630.10">
    <property type="entry name" value="Zn peptidases"/>
    <property type="match status" value="1"/>
</dbReference>
<keyword evidence="6" id="KW-1185">Reference proteome</keyword>
<gene>
    <name evidence="5" type="ORF">ACFQZM_25445</name>
</gene>
<dbReference type="InterPro" id="IPR002933">
    <property type="entry name" value="Peptidase_M20"/>
</dbReference>
<proteinExistence type="predicted"/>
<dbReference type="Gene3D" id="3.30.70.360">
    <property type="match status" value="1"/>
</dbReference>
<dbReference type="PANTHER" id="PTHR43270:SF12">
    <property type="entry name" value="SUCCINYL-DIAMINOPIMELATE DESUCCINYLASE"/>
    <property type="match status" value="1"/>
</dbReference>
<dbReference type="InterPro" id="IPR011650">
    <property type="entry name" value="Peptidase_M20_dimer"/>
</dbReference>
<dbReference type="PANTHER" id="PTHR43270">
    <property type="entry name" value="BETA-ALA-HIS DIPEPTIDASE"/>
    <property type="match status" value="1"/>
</dbReference>
<accession>A0ABW2XQ56</accession>
<keyword evidence="2" id="KW-0479">Metal-binding</keyword>
<evidence type="ECO:0000259" key="4">
    <source>
        <dbReference type="Pfam" id="PF07687"/>
    </source>
</evidence>
<dbReference type="InterPro" id="IPR051458">
    <property type="entry name" value="Cyt/Met_Dipeptidase"/>
</dbReference>
<reference evidence="6" key="1">
    <citation type="journal article" date="2019" name="Int. J. Syst. Evol. Microbiol.">
        <title>The Global Catalogue of Microorganisms (GCM) 10K type strain sequencing project: providing services to taxonomists for standard genome sequencing and annotation.</title>
        <authorList>
            <consortium name="The Broad Institute Genomics Platform"/>
            <consortium name="The Broad Institute Genome Sequencing Center for Infectious Disease"/>
            <person name="Wu L."/>
            <person name="Ma J."/>
        </authorList>
    </citation>
    <scope>NUCLEOTIDE SEQUENCE [LARGE SCALE GENOMIC DNA]</scope>
    <source>
        <strain evidence="6">JCM 9371</strain>
    </source>
</reference>
<evidence type="ECO:0000256" key="3">
    <source>
        <dbReference type="ARBA" id="ARBA00022801"/>
    </source>
</evidence>
<organism evidence="5 6">
    <name type="scientific">Actinomadura fibrosa</name>
    <dbReference type="NCBI Taxonomy" id="111802"/>
    <lineage>
        <taxon>Bacteria</taxon>
        <taxon>Bacillati</taxon>
        <taxon>Actinomycetota</taxon>
        <taxon>Actinomycetes</taxon>
        <taxon>Streptosporangiales</taxon>
        <taxon>Thermomonosporaceae</taxon>
        <taxon>Actinomadura</taxon>
    </lineage>
</organism>
<dbReference type="EMBL" id="JBHTGP010000013">
    <property type="protein sequence ID" value="MFD0687865.1"/>
    <property type="molecule type" value="Genomic_DNA"/>
</dbReference>
<keyword evidence="1" id="KW-0645">Protease</keyword>
<sequence>MTHPSEDRAQTVSPARAAEVAEYLAAHRDDVIAALAGWVRLRSVSGLPERRADLIRSANWLAGALREVGFPTAEVLSADGSPTVYAEWCTRPEAPTVLVYSHHDVRPAKDEIWEQTPPFDPALRDGRLFGRGASDAKGQIIAHLWGLRAHLQRSGTPELNLKVLVEGEEEIGSPHLAAFLDEHRDRFTGTDLIMVSDTMLWSAEHPAVCHGVRGSVQADLEIYGPGHDIHSGAVAGATVNPLSEMCRLLARLHDDDGRVAVPGFYDSVVELSDTERRQLRALPYDDEDWRQRSHTRTVVGEPGYTVPERIYARPVAEVLSMASGDPEGPSRGAIPAVATASITVRTVPDQRVDQVAEQLRRWVADQISDAVDYQLSIPEETGQNPYVTPSGHPALTALTEAMRAGFGDEVGHMRNAGAAPAALLSGALDAPVIFFGTGLPEDNWHDTDESIRIDMLLKGAATLTHLWEHPSLHP</sequence>
<evidence type="ECO:0000256" key="2">
    <source>
        <dbReference type="ARBA" id="ARBA00022723"/>
    </source>
</evidence>
<evidence type="ECO:0000313" key="5">
    <source>
        <dbReference type="EMBL" id="MFD0687865.1"/>
    </source>
</evidence>
<name>A0ABW2XQ56_9ACTN</name>
<comment type="caution">
    <text evidence="5">The sequence shown here is derived from an EMBL/GenBank/DDBJ whole genome shotgun (WGS) entry which is preliminary data.</text>
</comment>
<dbReference type="Proteomes" id="UP001597063">
    <property type="component" value="Unassembled WGS sequence"/>
</dbReference>
<evidence type="ECO:0000313" key="6">
    <source>
        <dbReference type="Proteomes" id="UP001597063"/>
    </source>
</evidence>
<feature type="domain" description="Peptidase M20 dimerisation" evidence="4">
    <location>
        <begin position="211"/>
        <end position="366"/>
    </location>
</feature>
<evidence type="ECO:0000256" key="1">
    <source>
        <dbReference type="ARBA" id="ARBA00022670"/>
    </source>
</evidence>
<dbReference type="RefSeq" id="WP_165502880.1">
    <property type="nucleotide sequence ID" value="NZ_CAACUY010000043.1"/>
</dbReference>
<dbReference type="SUPFAM" id="SSF53187">
    <property type="entry name" value="Zn-dependent exopeptidases"/>
    <property type="match status" value="1"/>
</dbReference>
<protein>
    <submittedName>
        <fullName evidence="5">M20/M25/M40 family metallo-hydrolase</fullName>
    </submittedName>
</protein>
<dbReference type="Pfam" id="PF01546">
    <property type="entry name" value="Peptidase_M20"/>
    <property type="match status" value="1"/>
</dbReference>
<keyword evidence="3" id="KW-0378">Hydrolase</keyword>
<dbReference type="Pfam" id="PF07687">
    <property type="entry name" value="M20_dimer"/>
    <property type="match status" value="1"/>
</dbReference>